<protein>
    <recommendedName>
        <fullName evidence="4">Lipoprotein</fullName>
    </recommendedName>
</protein>
<keyword evidence="3" id="KW-1185">Reference proteome</keyword>
<feature type="compositionally biased region" description="Low complexity" evidence="1">
    <location>
        <begin position="131"/>
        <end position="147"/>
    </location>
</feature>
<evidence type="ECO:0000313" key="3">
    <source>
        <dbReference type="Proteomes" id="UP001286174"/>
    </source>
</evidence>
<dbReference type="PROSITE" id="PS51257">
    <property type="entry name" value="PROKAR_LIPOPROTEIN"/>
    <property type="match status" value="1"/>
</dbReference>
<dbReference type="RefSeq" id="WP_277635406.1">
    <property type="nucleotide sequence ID" value="NZ_JALBUR010000021.1"/>
</dbReference>
<name>A0AB35U2Q2_9FIRM</name>
<gene>
    <name evidence="2" type="ORF">MOZ60_08170</name>
</gene>
<evidence type="ECO:0000313" key="2">
    <source>
        <dbReference type="EMBL" id="MDX8420068.1"/>
    </source>
</evidence>
<sequence length="233" mass="24759">MKKVPFAAVCACLLILTGCGDHKTDIEKPTIAASPTPSVTPTPAPTELTYVQKMEMLEIINTDLNASYGTKAQVYADMTATEFSLSGSTASAKGSYKYPSTAKTANQSFSYTFEILEDGDVEKKDADVVAATPTPTASSSSSSSSSAGKKADYTPTEKFDFTCTSSITVYGKMEGSGTYRADVVDSDGKIVANVFHESTPFDTTKTVDLPAGSYSLWILLDNAGNWDLNYTVS</sequence>
<comment type="caution">
    <text evidence="2">The sequence shown here is derived from an EMBL/GenBank/DDBJ whole genome shotgun (WGS) entry which is preliminary data.</text>
</comment>
<organism evidence="2 3">
    <name type="scientific">Grylomicrobium aquisgranensis</name>
    <dbReference type="NCBI Taxonomy" id="2926318"/>
    <lineage>
        <taxon>Bacteria</taxon>
        <taxon>Bacillati</taxon>
        <taxon>Bacillota</taxon>
        <taxon>Erysipelotrichia</taxon>
        <taxon>Erysipelotrichales</taxon>
        <taxon>Erysipelotrichaceae</taxon>
        <taxon>Grylomicrobium</taxon>
    </lineage>
</organism>
<dbReference type="AlphaFoldDB" id="A0AB35U2Q2"/>
<feature type="region of interest" description="Disordered" evidence="1">
    <location>
        <begin position="131"/>
        <end position="153"/>
    </location>
</feature>
<evidence type="ECO:0000256" key="1">
    <source>
        <dbReference type="SAM" id="MobiDB-lite"/>
    </source>
</evidence>
<dbReference type="Proteomes" id="UP001286174">
    <property type="component" value="Unassembled WGS sequence"/>
</dbReference>
<evidence type="ECO:0008006" key="4">
    <source>
        <dbReference type="Google" id="ProtNLM"/>
    </source>
</evidence>
<reference evidence="2 3" key="1">
    <citation type="submission" date="2022-03" db="EMBL/GenBank/DDBJ databases">
        <title>Novel taxa within the pig intestine.</title>
        <authorList>
            <person name="Wylensek D."/>
            <person name="Bishof K."/>
            <person name="Afrizal A."/>
            <person name="Clavel T."/>
        </authorList>
    </citation>
    <scope>NUCLEOTIDE SEQUENCE [LARGE SCALE GENOMIC DNA]</scope>
    <source>
        <strain evidence="2 3">CLA-KB-P133</strain>
    </source>
</reference>
<accession>A0AB35U2Q2</accession>
<proteinExistence type="predicted"/>
<dbReference type="EMBL" id="JALBUR010000021">
    <property type="protein sequence ID" value="MDX8420068.1"/>
    <property type="molecule type" value="Genomic_DNA"/>
</dbReference>